<dbReference type="PROSITE" id="PS50957">
    <property type="entry name" value="JOSEPHIN"/>
    <property type="match status" value="1"/>
</dbReference>
<feature type="active site" evidence="6">
    <location>
        <position position="145"/>
    </location>
</feature>
<feature type="domain" description="Josephin" evidence="7">
    <location>
        <begin position="5"/>
        <end position="182"/>
    </location>
</feature>
<feature type="active site" evidence="6">
    <location>
        <position position="18"/>
    </location>
</feature>
<dbReference type="PANTHER" id="PTHR13291">
    <property type="entry name" value="JOSEPHIN 1, 2"/>
    <property type="match status" value="1"/>
</dbReference>
<dbReference type="AlphaFoldDB" id="A0AAV1DJ18"/>
<dbReference type="Pfam" id="PF02099">
    <property type="entry name" value="Josephin"/>
    <property type="match status" value="1"/>
</dbReference>
<dbReference type="GO" id="GO:0004843">
    <property type="term" value="F:cysteine-type deubiquitinase activity"/>
    <property type="evidence" value="ECO:0007669"/>
    <property type="project" value="UniProtKB-EC"/>
</dbReference>
<reference evidence="8" key="1">
    <citation type="submission" date="2023-03" db="EMBL/GenBank/DDBJ databases">
        <authorList>
            <person name="Julca I."/>
        </authorList>
    </citation>
    <scope>NUCLEOTIDE SEQUENCE</scope>
</reference>
<dbReference type="Gene3D" id="3.90.70.40">
    <property type="match status" value="1"/>
</dbReference>
<organism evidence="8 9">
    <name type="scientific">Oldenlandia corymbosa var. corymbosa</name>
    <dbReference type="NCBI Taxonomy" id="529605"/>
    <lineage>
        <taxon>Eukaryota</taxon>
        <taxon>Viridiplantae</taxon>
        <taxon>Streptophyta</taxon>
        <taxon>Embryophyta</taxon>
        <taxon>Tracheophyta</taxon>
        <taxon>Spermatophyta</taxon>
        <taxon>Magnoliopsida</taxon>
        <taxon>eudicotyledons</taxon>
        <taxon>Gunneridae</taxon>
        <taxon>Pentapetalae</taxon>
        <taxon>asterids</taxon>
        <taxon>lamiids</taxon>
        <taxon>Gentianales</taxon>
        <taxon>Rubiaceae</taxon>
        <taxon>Rubioideae</taxon>
        <taxon>Spermacoceae</taxon>
        <taxon>Hedyotis-Oldenlandia complex</taxon>
        <taxon>Oldenlandia</taxon>
    </lineage>
</organism>
<dbReference type="InterPro" id="IPR040053">
    <property type="entry name" value="JOSD1/2"/>
</dbReference>
<dbReference type="SMART" id="SM01246">
    <property type="entry name" value="Josephin"/>
    <property type="match status" value="1"/>
</dbReference>
<protein>
    <recommendedName>
        <fullName evidence="2">ubiquitinyl hydrolase 1</fullName>
        <ecNumber evidence="2">3.4.19.12</ecNumber>
    </recommendedName>
</protein>
<dbReference type="GO" id="GO:0006508">
    <property type="term" value="P:proteolysis"/>
    <property type="evidence" value="ECO:0007669"/>
    <property type="project" value="UniProtKB-KW"/>
</dbReference>
<evidence type="ECO:0000313" key="8">
    <source>
        <dbReference type="EMBL" id="CAI9106933.1"/>
    </source>
</evidence>
<comment type="catalytic activity">
    <reaction evidence="1">
        <text>Thiol-dependent hydrolysis of ester, thioester, amide, peptide and isopeptide bonds formed by the C-terminal Gly of ubiquitin (a 76-residue protein attached to proteins as an intracellular targeting signal).</text>
        <dbReference type="EC" id="3.4.19.12"/>
    </reaction>
</comment>
<keyword evidence="4" id="KW-0833">Ubl conjugation pathway</keyword>
<evidence type="ECO:0000256" key="5">
    <source>
        <dbReference type="ARBA" id="ARBA00022801"/>
    </source>
</evidence>
<keyword evidence="3" id="KW-0645">Protease</keyword>
<keyword evidence="9" id="KW-1185">Reference proteome</keyword>
<evidence type="ECO:0000256" key="6">
    <source>
        <dbReference type="PROSITE-ProRule" id="PRU00331"/>
    </source>
</evidence>
<accession>A0AAV1DJ18</accession>
<evidence type="ECO:0000256" key="3">
    <source>
        <dbReference type="ARBA" id="ARBA00022670"/>
    </source>
</evidence>
<name>A0AAV1DJ18_OLDCO</name>
<dbReference type="PANTHER" id="PTHR13291:SF0">
    <property type="entry name" value="JOSEPHIN-LIKE PROTEIN"/>
    <property type="match status" value="1"/>
</dbReference>
<evidence type="ECO:0000313" key="9">
    <source>
        <dbReference type="Proteomes" id="UP001161247"/>
    </source>
</evidence>
<dbReference type="EMBL" id="OX459122">
    <property type="protein sequence ID" value="CAI9106933.1"/>
    <property type="molecule type" value="Genomic_DNA"/>
</dbReference>
<evidence type="ECO:0000256" key="4">
    <source>
        <dbReference type="ARBA" id="ARBA00022786"/>
    </source>
</evidence>
<evidence type="ECO:0000259" key="7">
    <source>
        <dbReference type="PROSITE" id="PS50957"/>
    </source>
</evidence>
<evidence type="ECO:0000256" key="1">
    <source>
        <dbReference type="ARBA" id="ARBA00000707"/>
    </source>
</evidence>
<feature type="active site" evidence="6">
    <location>
        <position position="130"/>
    </location>
</feature>
<sequence length="182" mass="20813">MEGKKPEIYHERQRLQFCLVHSLNNLFQERDAFKREDLNAIAERLSLDDPSQGTWSPLSAIFRPHHNALTGNYDINVLIAALEDRGKRVVWHDKRHGASTIDLEGTESHLLGIVVNVPVRKLGGLWKSRHWVTLRRIEGVWYDLDSDLRTPNSFKDTEEVIHFLDAILAAGAQVLLVMDDGK</sequence>
<gene>
    <name evidence="8" type="ORF">OLC1_LOCUS15360</name>
</gene>
<keyword evidence="5 6" id="KW-0378">Hydrolase</keyword>
<evidence type="ECO:0000256" key="2">
    <source>
        <dbReference type="ARBA" id="ARBA00012759"/>
    </source>
</evidence>
<dbReference type="InterPro" id="IPR006155">
    <property type="entry name" value="Josephin"/>
</dbReference>
<dbReference type="Proteomes" id="UP001161247">
    <property type="component" value="Chromosome 5"/>
</dbReference>
<dbReference type="EC" id="3.4.19.12" evidence="2"/>
<dbReference type="GO" id="GO:0016579">
    <property type="term" value="P:protein deubiquitination"/>
    <property type="evidence" value="ECO:0007669"/>
    <property type="project" value="InterPro"/>
</dbReference>
<proteinExistence type="predicted"/>